<organism evidence="1 2">
    <name type="scientific">Panagrellus redivivus</name>
    <name type="common">Microworm</name>
    <dbReference type="NCBI Taxonomy" id="6233"/>
    <lineage>
        <taxon>Eukaryota</taxon>
        <taxon>Metazoa</taxon>
        <taxon>Ecdysozoa</taxon>
        <taxon>Nematoda</taxon>
        <taxon>Chromadorea</taxon>
        <taxon>Rhabditida</taxon>
        <taxon>Tylenchina</taxon>
        <taxon>Panagrolaimomorpha</taxon>
        <taxon>Panagrolaimoidea</taxon>
        <taxon>Panagrolaimidae</taxon>
        <taxon>Panagrellus</taxon>
    </lineage>
</organism>
<sequence length="69" mass="7420">MFETLTMDTVKQLPCPSPDFTLDDEFEANFVKLLNSPLTRTSAMVSTSLTLPSITPASNIPSPSDLASS</sequence>
<evidence type="ECO:0000313" key="1">
    <source>
        <dbReference type="Proteomes" id="UP000492821"/>
    </source>
</evidence>
<protein>
    <submittedName>
        <fullName evidence="2">AGC-kinase C-terminal domain-containing protein</fullName>
    </submittedName>
</protein>
<name>A0A7E4W9Y9_PANRE</name>
<dbReference type="AlphaFoldDB" id="A0A7E4W9Y9"/>
<evidence type="ECO:0000313" key="2">
    <source>
        <dbReference type="WBParaSite" id="Pan_g8176.t1"/>
    </source>
</evidence>
<proteinExistence type="predicted"/>
<reference evidence="1" key="1">
    <citation type="journal article" date="2013" name="Genetics">
        <title>The draft genome and transcriptome of Panagrellus redivivus are shaped by the harsh demands of a free-living lifestyle.</title>
        <authorList>
            <person name="Srinivasan J."/>
            <person name="Dillman A.R."/>
            <person name="Macchietto M.G."/>
            <person name="Heikkinen L."/>
            <person name="Lakso M."/>
            <person name="Fracchia K.M."/>
            <person name="Antoshechkin I."/>
            <person name="Mortazavi A."/>
            <person name="Wong G."/>
            <person name="Sternberg P.W."/>
        </authorList>
    </citation>
    <scope>NUCLEOTIDE SEQUENCE [LARGE SCALE GENOMIC DNA]</scope>
    <source>
        <strain evidence="1">MT8872</strain>
    </source>
</reference>
<reference evidence="2" key="2">
    <citation type="submission" date="2020-10" db="UniProtKB">
        <authorList>
            <consortium name="WormBaseParasite"/>
        </authorList>
    </citation>
    <scope>IDENTIFICATION</scope>
</reference>
<dbReference type="WBParaSite" id="Pan_g8176.t1">
    <property type="protein sequence ID" value="Pan_g8176.t1"/>
    <property type="gene ID" value="Pan_g8176"/>
</dbReference>
<dbReference type="Proteomes" id="UP000492821">
    <property type="component" value="Unassembled WGS sequence"/>
</dbReference>
<keyword evidence="1" id="KW-1185">Reference proteome</keyword>
<accession>A0A7E4W9Y9</accession>